<feature type="non-terminal residue" evidence="1">
    <location>
        <position position="1"/>
    </location>
</feature>
<sequence length="199" mass="22164">ELNNTRIFSIEVRKNTLSVLLFAQQLGWDFRQIFKELSDDSSVALTSLFRVSSDRFIVRGSRQEGDENLEAGFPSTKGLLGLYKCVIVGSFPAWQWRQEQLQALVEYVREGGAVIFLGGEYSFGQGGYSRTVIEPLFPWRISAGEPGLQTGRFTVNVPLSAANHSIVSEMSRLIGQAPASDKRGQQLLQNRFALPQHPA</sequence>
<protein>
    <recommendedName>
        <fullName evidence="2">Glutamine amidotransferase domain-containing protein</fullName>
    </recommendedName>
</protein>
<reference evidence="1" key="1">
    <citation type="journal article" date="2014" name="Front. Microbiol.">
        <title>High frequency of phylogenetically diverse reductive dehalogenase-homologous genes in deep subseafloor sedimentary metagenomes.</title>
        <authorList>
            <person name="Kawai M."/>
            <person name="Futagami T."/>
            <person name="Toyoda A."/>
            <person name="Takaki Y."/>
            <person name="Nishi S."/>
            <person name="Hori S."/>
            <person name="Arai W."/>
            <person name="Tsubouchi T."/>
            <person name="Morono Y."/>
            <person name="Uchiyama I."/>
            <person name="Ito T."/>
            <person name="Fujiyama A."/>
            <person name="Inagaki F."/>
            <person name="Takami H."/>
        </authorList>
    </citation>
    <scope>NUCLEOTIDE SEQUENCE</scope>
    <source>
        <strain evidence="1">Expedition CK06-06</strain>
    </source>
</reference>
<evidence type="ECO:0000313" key="1">
    <source>
        <dbReference type="EMBL" id="GAJ23873.1"/>
    </source>
</evidence>
<dbReference type="AlphaFoldDB" id="X1V289"/>
<dbReference type="Gene3D" id="3.40.50.880">
    <property type="match status" value="1"/>
</dbReference>
<evidence type="ECO:0008006" key="2">
    <source>
        <dbReference type="Google" id="ProtNLM"/>
    </source>
</evidence>
<proteinExistence type="predicted"/>
<accession>X1V289</accession>
<dbReference type="PANTHER" id="PTHR37947">
    <property type="entry name" value="BLL2462 PROTEIN"/>
    <property type="match status" value="1"/>
</dbReference>
<comment type="caution">
    <text evidence="1">The sequence shown here is derived from an EMBL/GenBank/DDBJ whole genome shotgun (WGS) entry which is preliminary data.</text>
</comment>
<name>X1V289_9ZZZZ</name>
<dbReference type="SUPFAM" id="SSF52317">
    <property type="entry name" value="Class I glutamine amidotransferase-like"/>
    <property type="match status" value="1"/>
</dbReference>
<feature type="non-terminal residue" evidence="1">
    <location>
        <position position="199"/>
    </location>
</feature>
<dbReference type="PANTHER" id="PTHR37947:SF1">
    <property type="entry name" value="BLL2462 PROTEIN"/>
    <property type="match status" value="1"/>
</dbReference>
<gene>
    <name evidence="1" type="ORF">S12H4_57611</name>
</gene>
<organism evidence="1">
    <name type="scientific">marine sediment metagenome</name>
    <dbReference type="NCBI Taxonomy" id="412755"/>
    <lineage>
        <taxon>unclassified sequences</taxon>
        <taxon>metagenomes</taxon>
        <taxon>ecological metagenomes</taxon>
    </lineage>
</organism>
<dbReference type="EMBL" id="BARW01037289">
    <property type="protein sequence ID" value="GAJ23873.1"/>
    <property type="molecule type" value="Genomic_DNA"/>
</dbReference>
<dbReference type="InterPro" id="IPR029062">
    <property type="entry name" value="Class_I_gatase-like"/>
</dbReference>